<evidence type="ECO:0008006" key="6">
    <source>
        <dbReference type="Google" id="ProtNLM"/>
    </source>
</evidence>
<evidence type="ECO:0000256" key="1">
    <source>
        <dbReference type="SAM" id="Phobius"/>
    </source>
</evidence>
<reference evidence="3" key="2">
    <citation type="journal article" date="2024" name="Nature">
        <title>Anoxygenic phototroph of the Chloroflexota uses a type I reaction centre.</title>
        <authorList>
            <person name="Tsuji J.M."/>
            <person name="Shaw N.A."/>
            <person name="Nagashima S."/>
            <person name="Venkiteswaran J.J."/>
            <person name="Schiff S.L."/>
            <person name="Watanabe T."/>
            <person name="Fukui M."/>
            <person name="Hanada S."/>
            <person name="Tank M."/>
            <person name="Neufeld J.D."/>
        </authorList>
    </citation>
    <scope>NUCLEOTIDE SEQUENCE</scope>
    <source>
        <strain evidence="3">L227-S17</strain>
    </source>
</reference>
<evidence type="ECO:0000313" key="5">
    <source>
        <dbReference type="Proteomes" id="UP001431572"/>
    </source>
</evidence>
<feature type="transmembrane region" description="Helical" evidence="1">
    <location>
        <begin position="405"/>
        <end position="426"/>
    </location>
</feature>
<dbReference type="EMBL" id="JACATZ010000003">
    <property type="protein sequence ID" value="NWJ48400.1"/>
    <property type="molecule type" value="Genomic_DNA"/>
</dbReference>
<dbReference type="AlphaFoldDB" id="A0A8T7M8D6"/>
<feature type="transmembrane region" description="Helical" evidence="1">
    <location>
        <begin position="117"/>
        <end position="136"/>
    </location>
</feature>
<dbReference type="Proteomes" id="UP001431572">
    <property type="component" value="Chromosome 2"/>
</dbReference>
<gene>
    <name evidence="2" type="ORF">HXX08_21295</name>
    <name evidence="3" type="ORF">OZ401_003943</name>
</gene>
<feature type="transmembrane region" description="Helical" evidence="1">
    <location>
        <begin position="225"/>
        <end position="243"/>
    </location>
</feature>
<sequence length="739" mass="82798">MTQTPVAKPQNFSKDWSWYIVPLGYLLLTIFFTLPLLPNFFTSIPRGIPDGLQDIWNFWWMRTSVVEHFTNPYFTDALFYPYRNANNPLPLFYHTLQPSLSLLGGLISPVLGYAGSYNLLLFIGYIATGSSVYALARYFMPYGSRGAAFVVGAFYAFSPFNLSIILIGQERVCWGQWVVLSILFLHKALVKSPDQPNEKSSLNIALAILFISLTFYTDWYSFMMVGLYAGSLYLFLLVARIISKNKEQVYSWLELTIRVGITIVATLFLIAPVLVGTFGTKNDPDITIVDPAHDVEAVLNAAPLMGWFINQKIAGGNGGSLYLGYVLLAVAIVGVFALFGKKKLVAPRWAWWWVALVGVTLVLSLGSNLRIFASDDAEQALNSGLPLPYQVFNIIPFLNNGRAPIRFYTLATLGLSLMAGWGIVWLQNRLKQTSFLNLKKTWAALPFLVLVAMLVDVQMLPVPMNSLYYPKILDQIAAEPDNSYGILELPITSHYSRDSRRMFFQAIHHKPITSGYISRRVVQFYDSSDPIGYFFGDNPQPPEAIFQNTPDPEVRLLQLYNFHYVFLYRDEGIFDNVTIAKQEARLDTLLGKSARIFDDGQTLVYRVPTANEQDSVMLTNLTGGYLAQKLDNGLVYRWTDKQLNIRLYAKKEAEVQLGFTGWSLAPGNSLQLNLGNESLKSIPLSQSPTPYNTSIKLKSGLNTLNFTSALAAALPQDIGLPFKDTRKLAIALGGMQLKF</sequence>
<evidence type="ECO:0000313" key="4">
    <source>
        <dbReference type="Proteomes" id="UP000521676"/>
    </source>
</evidence>
<feature type="transmembrane region" description="Helical" evidence="1">
    <location>
        <begin position="351"/>
        <end position="373"/>
    </location>
</feature>
<feature type="transmembrane region" description="Helical" evidence="1">
    <location>
        <begin position="255"/>
        <end position="275"/>
    </location>
</feature>
<name>A0A8T7M8D6_9CHLR</name>
<evidence type="ECO:0000313" key="3">
    <source>
        <dbReference type="EMBL" id="WJW68334.1"/>
    </source>
</evidence>
<dbReference type="RefSeq" id="WP_341470239.1">
    <property type="nucleotide sequence ID" value="NZ_CP128400.1"/>
</dbReference>
<proteinExistence type="predicted"/>
<organism evidence="2 4">
    <name type="scientific">Candidatus Chlorohelix allophototropha</name>
    <dbReference type="NCBI Taxonomy" id="3003348"/>
    <lineage>
        <taxon>Bacteria</taxon>
        <taxon>Bacillati</taxon>
        <taxon>Chloroflexota</taxon>
        <taxon>Chloroflexia</taxon>
        <taxon>Candidatus Chloroheliales</taxon>
        <taxon>Candidatus Chloroheliaceae</taxon>
        <taxon>Candidatus Chlorohelix</taxon>
    </lineage>
</organism>
<evidence type="ECO:0000313" key="2">
    <source>
        <dbReference type="EMBL" id="NWJ48400.1"/>
    </source>
</evidence>
<feature type="transmembrane region" description="Helical" evidence="1">
    <location>
        <begin position="322"/>
        <end position="339"/>
    </location>
</feature>
<feature type="transmembrane region" description="Helical" evidence="1">
    <location>
        <begin position="148"/>
        <end position="168"/>
    </location>
</feature>
<keyword evidence="1" id="KW-1133">Transmembrane helix</keyword>
<feature type="transmembrane region" description="Helical" evidence="1">
    <location>
        <begin position="16"/>
        <end position="37"/>
    </location>
</feature>
<dbReference type="Proteomes" id="UP000521676">
    <property type="component" value="Unassembled WGS sequence"/>
</dbReference>
<feature type="transmembrane region" description="Helical" evidence="1">
    <location>
        <begin position="442"/>
        <end position="460"/>
    </location>
</feature>
<keyword evidence="1" id="KW-0472">Membrane</keyword>
<protein>
    <recommendedName>
        <fullName evidence="6">YfhO family protein</fullName>
    </recommendedName>
</protein>
<reference evidence="2 4" key="1">
    <citation type="submission" date="2020-06" db="EMBL/GenBank/DDBJ databases">
        <title>Anoxygenic phototrophic Chloroflexota member uses a Type I reaction center.</title>
        <authorList>
            <person name="Tsuji J.M."/>
            <person name="Shaw N.A."/>
            <person name="Nagashima S."/>
            <person name="Venkiteswaran J."/>
            <person name="Schiff S.L."/>
            <person name="Hanada S."/>
            <person name="Tank M."/>
            <person name="Neufeld J.D."/>
        </authorList>
    </citation>
    <scope>NUCLEOTIDE SEQUENCE [LARGE SCALE GENOMIC DNA]</scope>
    <source>
        <strain evidence="2">L227-S17</strain>
    </source>
</reference>
<keyword evidence="1" id="KW-0812">Transmembrane</keyword>
<keyword evidence="5" id="KW-1185">Reference proteome</keyword>
<dbReference type="EMBL" id="CP128400">
    <property type="protein sequence ID" value="WJW68334.1"/>
    <property type="molecule type" value="Genomic_DNA"/>
</dbReference>
<accession>A0A8T7M8D6</accession>